<sequence length="464" mass="51965">MSWRFIHGGPAFTHMQTLSTTESVCRLEDILRPVSGLQDILRSVSRLLILLCPTTASPVREERAICSDMLGSIAAQGEALRSGAGTSRSIDPLRSLGGEPTGMVLNRKKVECLFRVKEEILPQVEEFKYLRVLFTSEGRMEQEIDRQIGVASAVMRTLHRVAGLSLRDRVRSSAIWVELRVEPLLLRVERSPLVASLLQCGAKPELYQLSKIVMSQYFNLPAAAGVESRGVQDDEDVKQMLQGSSMLKVRSAHWQKRRTLKLLEDGVTIWCQSHKTSSRAKEQQSCKYDFNIVGAQQRLLLVPSSAPVGAQLHLLLLPSSAPVGAQQRVPVPSSVSLWPVSQLVKSSLAISRRVPLHEPGPAQVSVMEVECVLEGCQSETFRQMVGSVPEGHSLTVVFKGPRKSLDLLCQNQEEARCWARGIRTLQEHVENMTQKEKLNQYPFLFILNWIMTENSLLFHWYIHG</sequence>
<proteinExistence type="predicted"/>
<reference evidence="1 2" key="1">
    <citation type="submission" date="2019-04" db="EMBL/GenBank/DDBJ databases">
        <title>Chromosome genome assembly for Takifugu flavidus.</title>
        <authorList>
            <person name="Xiao S."/>
        </authorList>
    </citation>
    <scope>NUCLEOTIDE SEQUENCE [LARGE SCALE GENOMIC DNA]</scope>
    <source>
        <strain evidence="1">HTHZ2018</strain>
        <tissue evidence="1">Muscle</tissue>
    </source>
</reference>
<evidence type="ECO:0000313" key="2">
    <source>
        <dbReference type="Proteomes" id="UP000324091"/>
    </source>
</evidence>
<keyword evidence="2" id="KW-1185">Reference proteome</keyword>
<accession>A0A5C6MR56</accession>
<evidence type="ECO:0000313" key="1">
    <source>
        <dbReference type="EMBL" id="TWW57289.1"/>
    </source>
</evidence>
<comment type="caution">
    <text evidence="1">The sequence shown here is derived from an EMBL/GenBank/DDBJ whole genome shotgun (WGS) entry which is preliminary data.</text>
</comment>
<dbReference type="Gene3D" id="2.30.29.30">
    <property type="entry name" value="Pleckstrin-homology domain (PH domain)/Phosphotyrosine-binding domain (PTB)"/>
    <property type="match status" value="2"/>
</dbReference>
<dbReference type="EMBL" id="RHFK02000020">
    <property type="protein sequence ID" value="TWW57289.1"/>
    <property type="molecule type" value="Genomic_DNA"/>
</dbReference>
<dbReference type="InterPro" id="IPR011993">
    <property type="entry name" value="PH-like_dom_sf"/>
</dbReference>
<dbReference type="Proteomes" id="UP000324091">
    <property type="component" value="Chromosome 7"/>
</dbReference>
<name>A0A5C6MR56_9TELE</name>
<gene>
    <name evidence="1" type="ORF">D4764_07G0000080</name>
</gene>
<dbReference type="AlphaFoldDB" id="A0A5C6MR56"/>
<organism evidence="1 2">
    <name type="scientific">Takifugu flavidus</name>
    <name type="common">sansaifugu</name>
    <dbReference type="NCBI Taxonomy" id="433684"/>
    <lineage>
        <taxon>Eukaryota</taxon>
        <taxon>Metazoa</taxon>
        <taxon>Chordata</taxon>
        <taxon>Craniata</taxon>
        <taxon>Vertebrata</taxon>
        <taxon>Euteleostomi</taxon>
        <taxon>Actinopterygii</taxon>
        <taxon>Neopterygii</taxon>
        <taxon>Teleostei</taxon>
        <taxon>Neoteleostei</taxon>
        <taxon>Acanthomorphata</taxon>
        <taxon>Eupercaria</taxon>
        <taxon>Tetraodontiformes</taxon>
        <taxon>Tetradontoidea</taxon>
        <taxon>Tetraodontidae</taxon>
        <taxon>Takifugu</taxon>
    </lineage>
</organism>
<dbReference type="SUPFAM" id="SSF50729">
    <property type="entry name" value="PH domain-like"/>
    <property type="match status" value="2"/>
</dbReference>
<protein>
    <submittedName>
        <fullName evidence="1">1-phosphatidylinositol 4,5-bisphosphate phosphodiesterase delta-3-A</fullName>
    </submittedName>
</protein>